<evidence type="ECO:0000313" key="3">
    <source>
        <dbReference type="Proteomes" id="UP000799291"/>
    </source>
</evidence>
<feature type="transmembrane region" description="Helical" evidence="1">
    <location>
        <begin position="114"/>
        <end position="132"/>
    </location>
</feature>
<gene>
    <name evidence="2" type="ORF">K458DRAFT_465383</name>
</gene>
<organism evidence="2 3">
    <name type="scientific">Lentithecium fluviatile CBS 122367</name>
    <dbReference type="NCBI Taxonomy" id="1168545"/>
    <lineage>
        <taxon>Eukaryota</taxon>
        <taxon>Fungi</taxon>
        <taxon>Dikarya</taxon>
        <taxon>Ascomycota</taxon>
        <taxon>Pezizomycotina</taxon>
        <taxon>Dothideomycetes</taxon>
        <taxon>Pleosporomycetidae</taxon>
        <taxon>Pleosporales</taxon>
        <taxon>Massarineae</taxon>
        <taxon>Lentitheciaceae</taxon>
        <taxon>Lentithecium</taxon>
    </lineage>
</organism>
<keyword evidence="1" id="KW-1133">Transmembrane helix</keyword>
<keyword evidence="1" id="KW-0812">Transmembrane</keyword>
<reference evidence="2" key="1">
    <citation type="journal article" date="2020" name="Stud. Mycol.">
        <title>101 Dothideomycetes genomes: a test case for predicting lifestyles and emergence of pathogens.</title>
        <authorList>
            <person name="Haridas S."/>
            <person name="Albert R."/>
            <person name="Binder M."/>
            <person name="Bloem J."/>
            <person name="Labutti K."/>
            <person name="Salamov A."/>
            <person name="Andreopoulos B."/>
            <person name="Baker S."/>
            <person name="Barry K."/>
            <person name="Bills G."/>
            <person name="Bluhm B."/>
            <person name="Cannon C."/>
            <person name="Castanera R."/>
            <person name="Culley D."/>
            <person name="Daum C."/>
            <person name="Ezra D."/>
            <person name="Gonzalez J."/>
            <person name="Henrissat B."/>
            <person name="Kuo A."/>
            <person name="Liang C."/>
            <person name="Lipzen A."/>
            <person name="Lutzoni F."/>
            <person name="Magnuson J."/>
            <person name="Mondo S."/>
            <person name="Nolan M."/>
            <person name="Ohm R."/>
            <person name="Pangilinan J."/>
            <person name="Park H.-J."/>
            <person name="Ramirez L."/>
            <person name="Alfaro M."/>
            <person name="Sun H."/>
            <person name="Tritt A."/>
            <person name="Yoshinaga Y."/>
            <person name="Zwiers L.-H."/>
            <person name="Turgeon B."/>
            <person name="Goodwin S."/>
            <person name="Spatafora J."/>
            <person name="Crous P."/>
            <person name="Grigoriev I."/>
        </authorList>
    </citation>
    <scope>NUCLEOTIDE SEQUENCE</scope>
    <source>
        <strain evidence="2">CBS 122367</strain>
    </source>
</reference>
<evidence type="ECO:0000256" key="1">
    <source>
        <dbReference type="SAM" id="Phobius"/>
    </source>
</evidence>
<dbReference type="AlphaFoldDB" id="A0A6G1JE04"/>
<feature type="transmembrane region" description="Helical" evidence="1">
    <location>
        <begin position="25"/>
        <end position="49"/>
    </location>
</feature>
<evidence type="ECO:0000313" key="2">
    <source>
        <dbReference type="EMBL" id="KAF2688772.1"/>
    </source>
</evidence>
<dbReference type="Proteomes" id="UP000799291">
    <property type="component" value="Unassembled WGS sequence"/>
</dbReference>
<keyword evidence="3" id="KW-1185">Reference proteome</keyword>
<accession>A0A6G1JE04</accession>
<protein>
    <submittedName>
        <fullName evidence="2">Uncharacterized protein</fullName>
    </submittedName>
</protein>
<proteinExistence type="predicted"/>
<keyword evidence="1" id="KW-0472">Membrane</keyword>
<sequence>MLQPIPHPPQHTLSSTMSSLISTTINYIAIYILAFTFLLGILFVCYNILSIFWARPLVLGYLAYPFFICLFYEEMDGADETQTFEIGGAQLELVLERGRKRNERMGMTDGLREGLDGIACVLFWVLGVMFALKSSGEDGAWTGLS</sequence>
<dbReference type="EMBL" id="MU005573">
    <property type="protein sequence ID" value="KAF2688772.1"/>
    <property type="molecule type" value="Genomic_DNA"/>
</dbReference>
<name>A0A6G1JE04_9PLEO</name>